<organism evidence="1 2">
    <name type="scientific">Helicostylum pulchrum</name>
    <dbReference type="NCBI Taxonomy" id="562976"/>
    <lineage>
        <taxon>Eukaryota</taxon>
        <taxon>Fungi</taxon>
        <taxon>Fungi incertae sedis</taxon>
        <taxon>Mucoromycota</taxon>
        <taxon>Mucoromycotina</taxon>
        <taxon>Mucoromycetes</taxon>
        <taxon>Mucorales</taxon>
        <taxon>Mucorineae</taxon>
        <taxon>Mucoraceae</taxon>
        <taxon>Helicostylum</taxon>
    </lineage>
</organism>
<name>A0ABP9Y864_9FUNG</name>
<dbReference type="EMBL" id="BAABUJ010000026">
    <property type="protein sequence ID" value="GAA5803169.1"/>
    <property type="molecule type" value="Genomic_DNA"/>
</dbReference>
<accession>A0ABP9Y864</accession>
<evidence type="ECO:0000313" key="2">
    <source>
        <dbReference type="Proteomes" id="UP001476247"/>
    </source>
</evidence>
<dbReference type="Proteomes" id="UP001476247">
    <property type="component" value="Unassembled WGS sequence"/>
</dbReference>
<proteinExistence type="predicted"/>
<sequence>MLQYTQEYKVIQVYTLADYIVTELRSPLRIMRMVKKSTCPIIHLNWLLESVPFMRLLNPLDYEINVSEARKQAIIDLSTRVPVRTLPRQYTWDQIAKKRSNAAALESTGLQARSQFIRSYGSRAKLVKKCISALGNLEQQVVSSASLPPSQGMESQSNTCSTVTVKQEELIAISDPTTTTNTSLTFKLETTTNRTKPSIKKECADINCQAETFSSGESSKIKRADTNLVSNVGIQDTTTLNNNGSNSSVLQETNKATSSNKQVGTAHGSSFSIVDTNAILHSSYSIAEAHPFHGSATENVNFSCSSISSLEDFDSKKLSLSYILSL</sequence>
<protein>
    <recommendedName>
        <fullName evidence="3">BRCT domain-containing protein</fullName>
    </recommendedName>
</protein>
<gene>
    <name evidence="1" type="ORF">HPULCUR_008645</name>
</gene>
<keyword evidence="2" id="KW-1185">Reference proteome</keyword>
<comment type="caution">
    <text evidence="1">The sequence shown here is derived from an EMBL/GenBank/DDBJ whole genome shotgun (WGS) entry which is preliminary data.</text>
</comment>
<reference evidence="1 2" key="1">
    <citation type="submission" date="2024-04" db="EMBL/GenBank/DDBJ databases">
        <title>genome sequences of Mucor flavus KT1a and Helicostylum pulchrum KT1b strains isolation_sourced from the surface of a dry-aged beef.</title>
        <authorList>
            <person name="Toyotome T."/>
            <person name="Hosono M."/>
            <person name="Torimaru M."/>
            <person name="Fukuda K."/>
            <person name="Mikami N."/>
        </authorList>
    </citation>
    <scope>NUCLEOTIDE SEQUENCE [LARGE SCALE GENOMIC DNA]</scope>
    <source>
        <strain evidence="1 2">KT1b</strain>
    </source>
</reference>
<evidence type="ECO:0000313" key="1">
    <source>
        <dbReference type="EMBL" id="GAA5803169.1"/>
    </source>
</evidence>
<evidence type="ECO:0008006" key="3">
    <source>
        <dbReference type="Google" id="ProtNLM"/>
    </source>
</evidence>